<keyword evidence="2" id="KW-1185">Reference proteome</keyword>
<dbReference type="EMBL" id="WBZC01000019">
    <property type="protein sequence ID" value="KAB3535447.1"/>
    <property type="molecule type" value="Genomic_DNA"/>
</dbReference>
<dbReference type="Proteomes" id="UP000432715">
    <property type="component" value="Unassembled WGS sequence"/>
</dbReference>
<dbReference type="RefSeq" id="WP_151860812.1">
    <property type="nucleotide sequence ID" value="NZ_WBZC01000019.1"/>
</dbReference>
<organism evidence="1 2">
    <name type="scientific">Alkaliphilus pronyensis</name>
    <dbReference type="NCBI Taxonomy" id="1482732"/>
    <lineage>
        <taxon>Bacteria</taxon>
        <taxon>Bacillati</taxon>
        <taxon>Bacillota</taxon>
        <taxon>Clostridia</taxon>
        <taxon>Peptostreptococcales</taxon>
        <taxon>Natronincolaceae</taxon>
        <taxon>Alkaliphilus</taxon>
    </lineage>
</organism>
<reference evidence="1 2" key="1">
    <citation type="submission" date="2019-10" db="EMBL/GenBank/DDBJ databases">
        <title>Alkaliphilus serpentinus sp. nov. and Alkaliphilus pronyensis sp. nov., two novel anaerobic alkaliphilic species isolated from the serpentinized-hosted hydrothermal field of the Prony Bay (New Caledonia).</title>
        <authorList>
            <person name="Postec A."/>
        </authorList>
    </citation>
    <scope>NUCLEOTIDE SEQUENCE [LARGE SCALE GENOMIC DNA]</scope>
    <source>
        <strain evidence="1 2">LacV</strain>
    </source>
</reference>
<sequence length="255" mass="29235">MKKLISLVLVLCMFFSITTLNYANINFSNYAKGFNESTPEQLEKFVILDENGTLILDKIEAEENGHEKADVLYMENIVKYINKKIENDELIVGRKSEVYNKESQPQENQPESWSPTPIVESSEMEFCLSKSRAYALRNDLQDRGLSYFELFLASYGESGVELTAFGGKLAFTIGVLLGYVTMYGTTDDLEDALNDAAWEMNNDDYVIVTANVEHVWNKLSDWYNEEAPDEVNYNDFIRYEITDQNVSGEDLEDYL</sequence>
<proteinExistence type="predicted"/>
<protein>
    <submittedName>
        <fullName evidence="1">Uncharacterized protein</fullName>
    </submittedName>
</protein>
<evidence type="ECO:0000313" key="1">
    <source>
        <dbReference type="EMBL" id="KAB3535447.1"/>
    </source>
</evidence>
<comment type="caution">
    <text evidence="1">The sequence shown here is derived from an EMBL/GenBank/DDBJ whole genome shotgun (WGS) entry which is preliminary data.</text>
</comment>
<accession>A0A6I0F0Q0</accession>
<evidence type="ECO:0000313" key="2">
    <source>
        <dbReference type="Proteomes" id="UP000432715"/>
    </source>
</evidence>
<dbReference type="AlphaFoldDB" id="A0A6I0F0Q0"/>
<dbReference type="OrthoDB" id="8982743at2"/>
<name>A0A6I0F0Q0_9FIRM</name>
<gene>
    <name evidence="1" type="ORF">F8154_06595</name>
</gene>